<dbReference type="EMBL" id="BPLR01003244">
    <property type="protein sequence ID" value="GIX82508.1"/>
    <property type="molecule type" value="Genomic_DNA"/>
</dbReference>
<keyword evidence="2" id="KW-1185">Reference proteome</keyword>
<evidence type="ECO:0000313" key="1">
    <source>
        <dbReference type="EMBL" id="GIX82508.1"/>
    </source>
</evidence>
<comment type="caution">
    <text evidence="1">The sequence shown here is derived from an EMBL/GenBank/DDBJ whole genome shotgun (WGS) entry which is preliminary data.</text>
</comment>
<accession>A0AAV4NDE5</accession>
<evidence type="ECO:0000313" key="2">
    <source>
        <dbReference type="Proteomes" id="UP001054945"/>
    </source>
</evidence>
<reference evidence="1 2" key="1">
    <citation type="submission" date="2021-06" db="EMBL/GenBank/DDBJ databases">
        <title>Caerostris extrusa draft genome.</title>
        <authorList>
            <person name="Kono N."/>
            <person name="Arakawa K."/>
        </authorList>
    </citation>
    <scope>NUCLEOTIDE SEQUENCE [LARGE SCALE GENOMIC DNA]</scope>
</reference>
<proteinExistence type="predicted"/>
<dbReference type="Proteomes" id="UP001054945">
    <property type="component" value="Unassembled WGS sequence"/>
</dbReference>
<dbReference type="AlphaFoldDB" id="A0AAV4NDE5"/>
<gene>
    <name evidence="1" type="ORF">CEXT_413631</name>
</gene>
<name>A0AAV4NDE5_CAEEX</name>
<organism evidence="1 2">
    <name type="scientific">Caerostris extrusa</name>
    <name type="common">Bark spider</name>
    <name type="synonym">Caerostris bankana</name>
    <dbReference type="NCBI Taxonomy" id="172846"/>
    <lineage>
        <taxon>Eukaryota</taxon>
        <taxon>Metazoa</taxon>
        <taxon>Ecdysozoa</taxon>
        <taxon>Arthropoda</taxon>
        <taxon>Chelicerata</taxon>
        <taxon>Arachnida</taxon>
        <taxon>Araneae</taxon>
        <taxon>Araneomorphae</taxon>
        <taxon>Entelegynae</taxon>
        <taxon>Araneoidea</taxon>
        <taxon>Araneidae</taxon>
        <taxon>Caerostris</taxon>
    </lineage>
</organism>
<protein>
    <submittedName>
        <fullName evidence="1">Uncharacterized protein</fullName>
    </submittedName>
</protein>
<sequence length="88" mass="10198">MYKKDFLGLVFNQSLDSVTVLSCGFLDHFTYPDSLRFLRRIIYEIPVGFSLDQVAFCRRSVLTSVVTALCHGKYSFVRCYVDIRCISR</sequence>